<organism evidence="1">
    <name type="scientific">Lepeophtheirus salmonis</name>
    <name type="common">Salmon louse</name>
    <name type="synonym">Caligus salmonis</name>
    <dbReference type="NCBI Taxonomy" id="72036"/>
    <lineage>
        <taxon>Eukaryota</taxon>
        <taxon>Metazoa</taxon>
        <taxon>Ecdysozoa</taxon>
        <taxon>Arthropoda</taxon>
        <taxon>Crustacea</taxon>
        <taxon>Multicrustacea</taxon>
        <taxon>Hexanauplia</taxon>
        <taxon>Copepoda</taxon>
        <taxon>Siphonostomatoida</taxon>
        <taxon>Caligidae</taxon>
        <taxon>Lepeophtheirus</taxon>
    </lineage>
</organism>
<sequence length="45" mass="5194">MICGKGCLTLDETIGKYIELLIFNELKVRGLVFETRKIQSMMTRT</sequence>
<dbReference type="AlphaFoldDB" id="A0A0K2T1H0"/>
<name>A0A0K2T1H0_LEPSM</name>
<protein>
    <submittedName>
        <fullName evidence="1">Uncharacterized protein</fullName>
    </submittedName>
</protein>
<reference evidence="1" key="1">
    <citation type="submission" date="2014-05" db="EMBL/GenBank/DDBJ databases">
        <authorList>
            <person name="Chronopoulou M."/>
        </authorList>
    </citation>
    <scope>NUCLEOTIDE SEQUENCE</scope>
    <source>
        <tissue evidence="1">Whole organism</tissue>
    </source>
</reference>
<proteinExistence type="predicted"/>
<accession>A0A0K2T1H0</accession>
<dbReference type="EMBL" id="HACA01002523">
    <property type="protein sequence ID" value="CDW19884.1"/>
    <property type="molecule type" value="Transcribed_RNA"/>
</dbReference>
<evidence type="ECO:0000313" key="1">
    <source>
        <dbReference type="EMBL" id="CDW19884.1"/>
    </source>
</evidence>